<dbReference type="InterPro" id="IPR008930">
    <property type="entry name" value="Terpenoid_cyclase/PrenylTrfase"/>
</dbReference>
<reference evidence="1 2" key="1">
    <citation type="submission" date="2019-02" db="EMBL/GenBank/DDBJ databases">
        <authorList>
            <person name="Khodamoradi S."/>
            <person name="Hahnke R.L."/>
            <person name="Kaempfer P."/>
            <person name="Schumann P."/>
            <person name="Rohde M."/>
            <person name="Steinert M."/>
            <person name="Luzhetskyy A."/>
            <person name="Wink J."/>
            <person name="Ruckert C."/>
        </authorList>
    </citation>
    <scope>NUCLEOTIDE SEQUENCE [LARGE SCALE GENOMIC DNA]</scope>
    <source>
        <strain evidence="1 2">M2</strain>
    </source>
</reference>
<protein>
    <recommendedName>
        <fullName evidence="3">Prenyltransferase</fullName>
    </recommendedName>
</protein>
<organism evidence="1 2">
    <name type="scientific">Streptomonospora litoralis</name>
    <dbReference type="NCBI Taxonomy" id="2498135"/>
    <lineage>
        <taxon>Bacteria</taxon>
        <taxon>Bacillati</taxon>
        <taxon>Actinomycetota</taxon>
        <taxon>Actinomycetes</taxon>
        <taxon>Streptosporangiales</taxon>
        <taxon>Nocardiopsidaceae</taxon>
        <taxon>Streptomonospora</taxon>
    </lineage>
</organism>
<dbReference type="AlphaFoldDB" id="A0A4P6Q4R9"/>
<accession>A0A4P6Q4R9</accession>
<sequence>MRAYIRGMSMVTPEALRSAEHFISRNARLIDRHRFAYHFRSGPAEPIHSALESYRNLDGGFGNGLEPDLRGHGSQPAAVAVALHYLDELGTIPADVADGINRYLTSVTHENGGVPPVLPTARHTEAAPHWREAEDFRGALDPTAALVGLMHRHRICHTWRDRATAFCWTRIGALRWTRPEESIAVCTFLQHVPDRERAEQEFDRLAPAIRAVIETDPAAGGHVHKPLDLVSRPDHIARRLFSDDEIEAHLDALCDAQGDDGGWDITWDSWAPSARNEWRGMLTVRHLKTLRDYGRLSADVPTTART</sequence>
<dbReference type="KEGG" id="strr:EKD16_10865"/>
<proteinExistence type="predicted"/>
<dbReference type="Proteomes" id="UP000292235">
    <property type="component" value="Chromosome"/>
</dbReference>
<dbReference type="EMBL" id="CP036455">
    <property type="protein sequence ID" value="QBI53959.1"/>
    <property type="molecule type" value="Genomic_DNA"/>
</dbReference>
<evidence type="ECO:0008006" key="3">
    <source>
        <dbReference type="Google" id="ProtNLM"/>
    </source>
</evidence>
<dbReference type="SUPFAM" id="SSF48239">
    <property type="entry name" value="Terpenoid cyclases/Protein prenyltransferases"/>
    <property type="match status" value="1"/>
</dbReference>
<keyword evidence="2" id="KW-1185">Reference proteome</keyword>
<evidence type="ECO:0000313" key="1">
    <source>
        <dbReference type="EMBL" id="QBI53959.1"/>
    </source>
</evidence>
<evidence type="ECO:0000313" key="2">
    <source>
        <dbReference type="Proteomes" id="UP000292235"/>
    </source>
</evidence>
<gene>
    <name evidence="1" type="ORF">EKD16_10865</name>
</gene>
<name>A0A4P6Q4R9_9ACTN</name>